<protein>
    <submittedName>
        <fullName evidence="1">Uncharacterized protein MANES_04G114400</fullName>
    </submittedName>
</protein>
<organism evidence="1">
    <name type="scientific">Rhizophora mucronata</name>
    <name type="common">Asiatic mangrove</name>
    <dbReference type="NCBI Taxonomy" id="61149"/>
    <lineage>
        <taxon>Eukaryota</taxon>
        <taxon>Viridiplantae</taxon>
        <taxon>Streptophyta</taxon>
        <taxon>Embryophyta</taxon>
        <taxon>Tracheophyta</taxon>
        <taxon>Spermatophyta</taxon>
        <taxon>Magnoliopsida</taxon>
        <taxon>eudicotyledons</taxon>
        <taxon>Gunneridae</taxon>
        <taxon>Pentapetalae</taxon>
        <taxon>rosids</taxon>
        <taxon>fabids</taxon>
        <taxon>Malpighiales</taxon>
        <taxon>Rhizophoraceae</taxon>
        <taxon>Rhizophora</taxon>
    </lineage>
</organism>
<reference evidence="1" key="1">
    <citation type="submission" date="2018-02" db="EMBL/GenBank/DDBJ databases">
        <title>Rhizophora mucronata_Transcriptome.</title>
        <authorList>
            <person name="Meera S.P."/>
            <person name="Sreeshan A."/>
            <person name="Augustine A."/>
        </authorList>
    </citation>
    <scope>NUCLEOTIDE SEQUENCE</scope>
    <source>
        <tissue evidence="1">Leaf</tissue>
    </source>
</reference>
<accession>A0A2P2N3E5</accession>
<dbReference type="EMBL" id="GGEC01056483">
    <property type="protein sequence ID" value="MBX36967.1"/>
    <property type="molecule type" value="Transcribed_RNA"/>
</dbReference>
<proteinExistence type="predicted"/>
<name>A0A2P2N3E5_RHIMU</name>
<evidence type="ECO:0000313" key="1">
    <source>
        <dbReference type="EMBL" id="MBX36967.1"/>
    </source>
</evidence>
<sequence>MHTFTSQACYFTATAPQILQVQHYPGCQA</sequence>
<dbReference type="AlphaFoldDB" id="A0A2P2N3E5"/>